<comment type="caution">
    <text evidence="2">The sequence shown here is derived from an EMBL/GenBank/DDBJ whole genome shotgun (WGS) entry which is preliminary data.</text>
</comment>
<name>A0A5B7H2N9_PORTR</name>
<evidence type="ECO:0000313" key="3">
    <source>
        <dbReference type="Proteomes" id="UP000324222"/>
    </source>
</evidence>
<dbReference type="AlphaFoldDB" id="A0A5B7H2N9"/>
<dbReference type="InterPro" id="IPR011604">
    <property type="entry name" value="PDDEXK-like_dom_sf"/>
</dbReference>
<proteinExistence type="predicted"/>
<dbReference type="PANTHER" id="PTHR47526">
    <property type="entry name" value="ATP-DEPENDENT DNA HELICASE"/>
    <property type="match status" value="1"/>
</dbReference>
<accession>A0A5B7H2N9</accession>
<dbReference type="PANTHER" id="PTHR47526:SF3">
    <property type="entry name" value="PHD-TYPE DOMAIN-CONTAINING PROTEIN"/>
    <property type="match status" value="1"/>
</dbReference>
<evidence type="ECO:0000313" key="2">
    <source>
        <dbReference type="EMBL" id="MPC63094.1"/>
    </source>
</evidence>
<dbReference type="Gene3D" id="3.90.320.10">
    <property type="match status" value="1"/>
</dbReference>
<dbReference type="CDD" id="cd22343">
    <property type="entry name" value="PDDEXK_lambda_exonuclease-like"/>
    <property type="match status" value="1"/>
</dbReference>
<gene>
    <name evidence="2" type="ORF">E2C01_057188</name>
</gene>
<protein>
    <recommendedName>
        <fullName evidence="1">YqaJ viral recombinase domain-containing protein</fullName>
    </recommendedName>
</protein>
<organism evidence="2 3">
    <name type="scientific">Portunus trituberculatus</name>
    <name type="common">Swimming crab</name>
    <name type="synonym">Neptunus trituberculatus</name>
    <dbReference type="NCBI Taxonomy" id="210409"/>
    <lineage>
        <taxon>Eukaryota</taxon>
        <taxon>Metazoa</taxon>
        <taxon>Ecdysozoa</taxon>
        <taxon>Arthropoda</taxon>
        <taxon>Crustacea</taxon>
        <taxon>Multicrustacea</taxon>
        <taxon>Malacostraca</taxon>
        <taxon>Eumalacostraca</taxon>
        <taxon>Eucarida</taxon>
        <taxon>Decapoda</taxon>
        <taxon>Pleocyemata</taxon>
        <taxon>Brachyura</taxon>
        <taxon>Eubrachyura</taxon>
        <taxon>Portunoidea</taxon>
        <taxon>Portunidae</taxon>
        <taxon>Portuninae</taxon>
        <taxon>Portunus</taxon>
    </lineage>
</organism>
<keyword evidence="3" id="KW-1185">Reference proteome</keyword>
<feature type="domain" description="YqaJ viral recombinase" evidence="1">
    <location>
        <begin position="71"/>
        <end position="187"/>
    </location>
</feature>
<dbReference type="SUPFAM" id="SSF52980">
    <property type="entry name" value="Restriction endonuclease-like"/>
    <property type="match status" value="1"/>
</dbReference>
<dbReference type="Proteomes" id="UP000324222">
    <property type="component" value="Unassembled WGS sequence"/>
</dbReference>
<dbReference type="InterPro" id="IPR011335">
    <property type="entry name" value="Restrct_endonuc-II-like"/>
</dbReference>
<dbReference type="EMBL" id="VSRR010020406">
    <property type="protein sequence ID" value="MPC63094.1"/>
    <property type="molecule type" value="Genomic_DNA"/>
</dbReference>
<dbReference type="GO" id="GO:0006281">
    <property type="term" value="P:DNA repair"/>
    <property type="evidence" value="ECO:0007669"/>
    <property type="project" value="UniProtKB-ARBA"/>
</dbReference>
<reference evidence="2 3" key="1">
    <citation type="submission" date="2019-05" db="EMBL/GenBank/DDBJ databases">
        <title>Another draft genome of Portunus trituberculatus and its Hox gene families provides insights of decapod evolution.</title>
        <authorList>
            <person name="Jeong J.-H."/>
            <person name="Song I."/>
            <person name="Kim S."/>
            <person name="Choi T."/>
            <person name="Kim D."/>
            <person name="Ryu S."/>
            <person name="Kim W."/>
        </authorList>
    </citation>
    <scope>NUCLEOTIDE SEQUENCE [LARGE SCALE GENOMIC DNA]</scope>
    <source>
        <tissue evidence="2">Muscle</tissue>
    </source>
</reference>
<sequence length="230" mass="26221">MAQHSSPTCYGQVLFPNRLSRQPPTITKLAEAFSNYNSSLSFVDFVKEHLDVGDIEFIQSNTHAQYKSLMWKNPRVGTLTSTTLHKAVHYKGSDSKNYIVDEIMGLSGFKGNLSTKYGKETEPIAKKPYIKEMRKRNYKQFKFQGCGLFINKDNPLRRATPDGIVSCKCCGKGLLEVKCPFSNKYRFLSGREIATSNTYHVTIGENNEVTLKQSSPWYTQISNPFRCFWV</sequence>
<dbReference type="Pfam" id="PF09588">
    <property type="entry name" value="YqaJ"/>
    <property type="match status" value="1"/>
</dbReference>
<dbReference type="InterPro" id="IPR019080">
    <property type="entry name" value="YqaJ_viral_recombinase"/>
</dbReference>
<evidence type="ECO:0000259" key="1">
    <source>
        <dbReference type="Pfam" id="PF09588"/>
    </source>
</evidence>